<comment type="caution">
    <text evidence="3">The sequence shown here is derived from an EMBL/GenBank/DDBJ whole genome shotgun (WGS) entry which is preliminary data.</text>
</comment>
<reference evidence="3 4" key="1">
    <citation type="submission" date="2023-07" db="EMBL/GenBank/DDBJ databases">
        <title>Comparative genomics of wheat-associated soil bacteria to identify genetic determinants of phenazine resistance.</title>
        <authorList>
            <person name="Mouncey N."/>
        </authorList>
    </citation>
    <scope>NUCLEOTIDE SEQUENCE [LARGE SCALE GENOMIC DNA]</scope>
    <source>
        <strain evidence="3 4">W1I3</strain>
    </source>
</reference>
<protein>
    <submittedName>
        <fullName evidence="3">Glycosyltransferase involved in cell wall biosynthesis</fullName>
    </submittedName>
</protein>
<gene>
    <name evidence="3" type="ORF">QFZ36_001521</name>
</gene>
<evidence type="ECO:0000259" key="2">
    <source>
        <dbReference type="Pfam" id="PF00534"/>
    </source>
</evidence>
<dbReference type="PANTHER" id="PTHR12526">
    <property type="entry name" value="GLYCOSYLTRANSFERASE"/>
    <property type="match status" value="1"/>
</dbReference>
<dbReference type="InterPro" id="IPR001296">
    <property type="entry name" value="Glyco_trans_1"/>
</dbReference>
<evidence type="ECO:0000313" key="4">
    <source>
        <dbReference type="Proteomes" id="UP001236806"/>
    </source>
</evidence>
<organism evidence="3 4">
    <name type="scientific">Pseudarthrobacter siccitolerans</name>
    <dbReference type="NCBI Taxonomy" id="861266"/>
    <lineage>
        <taxon>Bacteria</taxon>
        <taxon>Bacillati</taxon>
        <taxon>Actinomycetota</taxon>
        <taxon>Actinomycetes</taxon>
        <taxon>Micrococcales</taxon>
        <taxon>Micrococcaceae</taxon>
        <taxon>Pseudarthrobacter</taxon>
    </lineage>
</organism>
<evidence type="ECO:0000313" key="3">
    <source>
        <dbReference type="EMBL" id="MDQ0673960.1"/>
    </source>
</evidence>
<evidence type="ECO:0000256" key="1">
    <source>
        <dbReference type="ARBA" id="ARBA00022679"/>
    </source>
</evidence>
<dbReference type="Pfam" id="PF00534">
    <property type="entry name" value="Glycos_transf_1"/>
    <property type="match status" value="1"/>
</dbReference>
<keyword evidence="1" id="KW-0808">Transferase</keyword>
<feature type="domain" description="Glycosyl transferase family 1" evidence="2">
    <location>
        <begin position="206"/>
        <end position="345"/>
    </location>
</feature>
<dbReference type="CDD" id="cd03801">
    <property type="entry name" value="GT4_PimA-like"/>
    <property type="match status" value="1"/>
</dbReference>
<name>A0ABU0PJ21_9MICC</name>
<proteinExistence type="predicted"/>
<sequence>MKIVVFTSFFTPAFLGGGPIRTLAAMVRGAPPTFDTAVVTGNTDLGCSEPMNVIGERWVEHEGSRVFYCNARSWTSLFRGMCAVRSWQPDVVYVNSFFDARYSILPQFLFMAKFFLPNIFVIAPRGEFSTGALSIKGTKKRAYIFVFRSLRLHKRVLWHASTANEEHDIRAAVGVSARILVREDDTLLPSAAAPPKTRPEPGILRAVSLSRISPMKGVLTLLEGLQRVGEPVLLDIIGPAEDVDYSEQCHAAAAAAPANVRINFLGAKDPNEVRGTLAAYDVLLSPTRGENFGHVIAEALSVSCPVLCADVTPWTQVLTAGGGDVVTENTAAGWARAVESYARLSDTERFERRLAAGKAYEQWKSNSSDPHFFTLLQKHISP</sequence>
<dbReference type="EMBL" id="JAUSXB010000001">
    <property type="protein sequence ID" value="MDQ0673960.1"/>
    <property type="molecule type" value="Genomic_DNA"/>
</dbReference>
<dbReference type="Gene3D" id="3.40.50.2000">
    <property type="entry name" value="Glycogen Phosphorylase B"/>
    <property type="match status" value="1"/>
</dbReference>
<dbReference type="RefSeq" id="WP_306635203.1">
    <property type="nucleotide sequence ID" value="NZ_JAUSXB010000001.1"/>
</dbReference>
<accession>A0ABU0PJ21</accession>
<dbReference type="SUPFAM" id="SSF53756">
    <property type="entry name" value="UDP-Glycosyltransferase/glycogen phosphorylase"/>
    <property type="match status" value="1"/>
</dbReference>
<keyword evidence="4" id="KW-1185">Reference proteome</keyword>
<dbReference type="Proteomes" id="UP001236806">
    <property type="component" value="Unassembled WGS sequence"/>
</dbReference>